<proteinExistence type="predicted"/>
<evidence type="ECO:0000256" key="1">
    <source>
        <dbReference type="ARBA" id="ARBA00022679"/>
    </source>
</evidence>
<evidence type="ECO:0000259" key="5">
    <source>
        <dbReference type="Pfam" id="PF04263"/>
    </source>
</evidence>
<dbReference type="InterPro" id="IPR007371">
    <property type="entry name" value="TPK_catalytic"/>
</dbReference>
<reference evidence="7" key="1">
    <citation type="submission" date="2022-03" db="EMBL/GenBank/DDBJ databases">
        <title>Draft genome sequence of Aduncisulcus paluster, a free-living microaerophilic Fornicata.</title>
        <authorList>
            <person name="Yuyama I."/>
            <person name="Kume K."/>
            <person name="Tamura T."/>
            <person name="Inagaki Y."/>
            <person name="Hashimoto T."/>
        </authorList>
    </citation>
    <scope>NUCLEOTIDE SEQUENCE</scope>
    <source>
        <strain evidence="7">NY0171</strain>
    </source>
</reference>
<sequence>MLSTTGAVASKVIDLRYIDKLVHSPRSLDSSVSVPSLKSPLFSIFLNYKYPKWWTAAYRLSSLTMAADGGANRIFDMAKDCLPSFPSDQYPLKLDYVHGDFDSVRPEVLSYFSSVGSTIIPSDNQNNNDLMKCLTLMDRVLRFSDKGKTVVPPPMGVEEEEAASSPEIDEMRGRYIIIGGTGGRLDHTLANISAIFQLKDERINLIKQDAKELAGMREKEEEYGWIPSARASFVPLRSIHLFSDTNDVTLRIPRGESTIFLPTHTPIVKMGLFPLSLSGSGPIFTQGLKWDLRGHRLGFEHFVSSSNEPSENVISIRTAEPLLCTAVLDKEII</sequence>
<evidence type="ECO:0000313" key="8">
    <source>
        <dbReference type="Proteomes" id="UP001057375"/>
    </source>
</evidence>
<dbReference type="SUPFAM" id="SSF63999">
    <property type="entry name" value="Thiamin pyrophosphokinase, catalytic domain"/>
    <property type="match status" value="1"/>
</dbReference>
<dbReference type="Pfam" id="PF04265">
    <property type="entry name" value="TPK_B1_binding"/>
    <property type="match status" value="1"/>
</dbReference>
<dbReference type="Gene3D" id="3.40.50.10240">
    <property type="entry name" value="Thiamin pyrophosphokinase, catalytic domain"/>
    <property type="match status" value="1"/>
</dbReference>
<comment type="caution">
    <text evidence="7">The sequence shown here is derived from an EMBL/GenBank/DDBJ whole genome shotgun (WGS) entry which is preliminary data.</text>
</comment>
<feature type="domain" description="Thiamin pyrophosphokinase thiamin-binding" evidence="6">
    <location>
        <begin position="279"/>
        <end position="323"/>
    </location>
</feature>
<dbReference type="EMBL" id="BQXS01000081">
    <property type="protein sequence ID" value="GKT27868.1"/>
    <property type="molecule type" value="Genomic_DNA"/>
</dbReference>
<feature type="domain" description="Thiamin pyrophosphokinase catalytic" evidence="5">
    <location>
        <begin position="61"/>
        <end position="205"/>
    </location>
</feature>
<keyword evidence="1" id="KW-0808">Transferase</keyword>
<accession>A0ABQ5K5N7</accession>
<evidence type="ECO:0000259" key="6">
    <source>
        <dbReference type="Pfam" id="PF04265"/>
    </source>
</evidence>
<keyword evidence="8" id="KW-1185">Reference proteome</keyword>
<evidence type="ECO:0008006" key="9">
    <source>
        <dbReference type="Google" id="ProtNLM"/>
    </source>
</evidence>
<evidence type="ECO:0000256" key="3">
    <source>
        <dbReference type="ARBA" id="ARBA00022777"/>
    </source>
</evidence>
<dbReference type="InterPro" id="IPR006282">
    <property type="entry name" value="Thi_PPkinase"/>
</dbReference>
<evidence type="ECO:0000256" key="2">
    <source>
        <dbReference type="ARBA" id="ARBA00022741"/>
    </source>
</evidence>
<evidence type="ECO:0000313" key="7">
    <source>
        <dbReference type="EMBL" id="GKT27868.1"/>
    </source>
</evidence>
<keyword evidence="2" id="KW-0547">Nucleotide-binding</keyword>
<evidence type="ECO:0000256" key="4">
    <source>
        <dbReference type="ARBA" id="ARBA00022840"/>
    </source>
</evidence>
<keyword evidence="4" id="KW-0067">ATP-binding</keyword>
<dbReference type="Gene3D" id="2.60.120.320">
    <property type="entry name" value="Thiamin pyrophosphokinase, thiamin-binding domain"/>
    <property type="match status" value="1"/>
</dbReference>
<keyword evidence="3" id="KW-0418">Kinase</keyword>
<protein>
    <recommendedName>
        <fullName evidence="9">Thiamine diphosphokinase</fullName>
    </recommendedName>
</protein>
<gene>
    <name evidence="7" type="ORF">ADUPG1_000244</name>
</gene>
<dbReference type="Pfam" id="PF04263">
    <property type="entry name" value="TPK_catalytic"/>
    <property type="match status" value="1"/>
</dbReference>
<dbReference type="InterPro" id="IPR007373">
    <property type="entry name" value="Thiamin_PyroPKinase_B1-bd"/>
</dbReference>
<dbReference type="Proteomes" id="UP001057375">
    <property type="component" value="Unassembled WGS sequence"/>
</dbReference>
<name>A0ABQ5K5N7_9EUKA</name>
<dbReference type="SUPFAM" id="SSF63862">
    <property type="entry name" value="Thiamin pyrophosphokinase, substrate-binding domain"/>
    <property type="match status" value="1"/>
</dbReference>
<dbReference type="InterPro" id="IPR036371">
    <property type="entry name" value="TPK_B1-bd_sf"/>
</dbReference>
<organism evidence="7 8">
    <name type="scientific">Aduncisulcus paluster</name>
    <dbReference type="NCBI Taxonomy" id="2918883"/>
    <lineage>
        <taxon>Eukaryota</taxon>
        <taxon>Metamonada</taxon>
        <taxon>Carpediemonas-like organisms</taxon>
        <taxon>Aduncisulcus</taxon>
    </lineage>
</organism>
<dbReference type="PANTHER" id="PTHR13622">
    <property type="entry name" value="THIAMIN PYROPHOSPHOKINASE"/>
    <property type="match status" value="1"/>
</dbReference>
<dbReference type="InterPro" id="IPR036759">
    <property type="entry name" value="TPK_catalytic_sf"/>
</dbReference>
<dbReference type="CDD" id="cd07995">
    <property type="entry name" value="TPK"/>
    <property type="match status" value="1"/>
</dbReference>
<dbReference type="PANTHER" id="PTHR13622:SF8">
    <property type="entry name" value="THIAMIN PYROPHOSPHOKINASE 1"/>
    <property type="match status" value="1"/>
</dbReference>